<dbReference type="Proteomes" id="UP000197065">
    <property type="component" value="Unassembled WGS sequence"/>
</dbReference>
<evidence type="ECO:0000256" key="2">
    <source>
        <dbReference type="ARBA" id="ARBA00023315"/>
    </source>
</evidence>
<name>A0A212RW92_9PROT</name>
<keyword evidence="2" id="KW-0012">Acyltransferase</keyword>
<dbReference type="InterPro" id="IPR016890">
    <property type="entry name" value="UCP028520"/>
</dbReference>
<organism evidence="4 5">
    <name type="scientific">Arboricoccus pini</name>
    <dbReference type="NCBI Taxonomy" id="1963835"/>
    <lineage>
        <taxon>Bacteria</taxon>
        <taxon>Pseudomonadati</taxon>
        <taxon>Pseudomonadota</taxon>
        <taxon>Alphaproteobacteria</taxon>
        <taxon>Geminicoccales</taxon>
        <taxon>Geminicoccaceae</taxon>
        <taxon>Arboricoccus</taxon>
    </lineage>
</organism>
<evidence type="ECO:0000259" key="3">
    <source>
        <dbReference type="PROSITE" id="PS51186"/>
    </source>
</evidence>
<keyword evidence="1" id="KW-0808">Transferase</keyword>
<feature type="domain" description="N-acetyltransferase" evidence="3">
    <location>
        <begin position="5"/>
        <end position="166"/>
    </location>
</feature>
<dbReference type="Gene3D" id="3.40.630.30">
    <property type="match status" value="1"/>
</dbReference>
<dbReference type="PANTHER" id="PTHR43877">
    <property type="entry name" value="AMINOALKYLPHOSPHONATE N-ACETYLTRANSFERASE-RELATED-RELATED"/>
    <property type="match status" value="1"/>
</dbReference>
<dbReference type="OrthoDB" id="6182349at2"/>
<protein>
    <recommendedName>
        <fullName evidence="3">N-acetyltransferase domain-containing protein</fullName>
    </recommendedName>
</protein>
<dbReference type="AlphaFoldDB" id="A0A212RW92"/>
<dbReference type="GO" id="GO:0016747">
    <property type="term" value="F:acyltransferase activity, transferring groups other than amino-acyl groups"/>
    <property type="evidence" value="ECO:0007669"/>
    <property type="project" value="InterPro"/>
</dbReference>
<dbReference type="InterPro" id="IPR000182">
    <property type="entry name" value="GNAT_dom"/>
</dbReference>
<dbReference type="SUPFAM" id="SSF55729">
    <property type="entry name" value="Acyl-CoA N-acyltransferases (Nat)"/>
    <property type="match status" value="1"/>
</dbReference>
<evidence type="ECO:0000313" key="4">
    <source>
        <dbReference type="EMBL" id="SNB77033.1"/>
    </source>
</evidence>
<evidence type="ECO:0000313" key="5">
    <source>
        <dbReference type="Proteomes" id="UP000197065"/>
    </source>
</evidence>
<sequence length="173" mass="18989">MSEAVALRRVQEADRPELLALNNAHAVELSYAEADEFARLLEMAFLASTSGEVGAPGSLLLALDQDAPCDGPNFRWFKARYARFVYVDRIVVAASAPGRGLAERHYAQLFAMAGKAGHTRIVCEVNSDPPNPISDAFHAKLGFEQVGEQWLSDRDKTVRYLCRPLYSVVACAC</sequence>
<dbReference type="PIRSF" id="PIRSF028520">
    <property type="entry name" value="UCP028520"/>
    <property type="match status" value="1"/>
</dbReference>
<proteinExistence type="predicted"/>
<dbReference type="InterPro" id="IPR016181">
    <property type="entry name" value="Acyl_CoA_acyltransferase"/>
</dbReference>
<reference evidence="4 5" key="1">
    <citation type="submission" date="2017-06" db="EMBL/GenBank/DDBJ databases">
        <authorList>
            <person name="Kim H.J."/>
            <person name="Triplett B.A."/>
        </authorList>
    </citation>
    <scope>NUCLEOTIDE SEQUENCE [LARGE SCALE GENOMIC DNA]</scope>
    <source>
        <strain evidence="4 5">B29T1</strain>
    </source>
</reference>
<dbReference type="InterPro" id="IPR050832">
    <property type="entry name" value="Bact_Acetyltransf"/>
</dbReference>
<accession>A0A212RW92</accession>
<keyword evidence="5" id="KW-1185">Reference proteome</keyword>
<dbReference type="PANTHER" id="PTHR43877:SF2">
    <property type="entry name" value="AMINOALKYLPHOSPHONATE N-ACETYLTRANSFERASE-RELATED"/>
    <property type="match status" value="1"/>
</dbReference>
<evidence type="ECO:0000256" key="1">
    <source>
        <dbReference type="ARBA" id="ARBA00022679"/>
    </source>
</evidence>
<dbReference type="EMBL" id="FYEH01000016">
    <property type="protein sequence ID" value="SNB77033.1"/>
    <property type="molecule type" value="Genomic_DNA"/>
</dbReference>
<dbReference type="Pfam" id="PF00583">
    <property type="entry name" value="Acetyltransf_1"/>
    <property type="match status" value="1"/>
</dbReference>
<gene>
    <name evidence="4" type="ORF">SAMN07250955_11614</name>
</gene>
<dbReference type="PROSITE" id="PS51186">
    <property type="entry name" value="GNAT"/>
    <property type="match status" value="1"/>
</dbReference>
<dbReference type="RefSeq" id="WP_088562685.1">
    <property type="nucleotide sequence ID" value="NZ_FYEH01000016.1"/>
</dbReference>